<evidence type="ECO:0000259" key="1">
    <source>
        <dbReference type="PROSITE" id="PS51186"/>
    </source>
</evidence>
<accession>K6XZ49</accession>
<dbReference type="eggNOG" id="COG1670">
    <property type="taxonomic scope" value="Bacteria"/>
</dbReference>
<feature type="domain" description="N-acetyltransferase" evidence="1">
    <location>
        <begin position="14"/>
        <end position="172"/>
    </location>
</feature>
<evidence type="ECO:0000313" key="2">
    <source>
        <dbReference type="EMBL" id="GAC16926.1"/>
    </source>
</evidence>
<name>K6XZ49_9ALTE</name>
<dbReference type="OrthoDB" id="9798081at2"/>
<organism evidence="2 3">
    <name type="scientific">Aliiglaciecola lipolytica E3</name>
    <dbReference type="NCBI Taxonomy" id="1127673"/>
    <lineage>
        <taxon>Bacteria</taxon>
        <taxon>Pseudomonadati</taxon>
        <taxon>Pseudomonadota</taxon>
        <taxon>Gammaproteobacteria</taxon>
        <taxon>Alteromonadales</taxon>
        <taxon>Alteromonadaceae</taxon>
        <taxon>Aliiglaciecola</taxon>
    </lineage>
</organism>
<proteinExistence type="predicted"/>
<evidence type="ECO:0000313" key="3">
    <source>
        <dbReference type="Proteomes" id="UP000006334"/>
    </source>
</evidence>
<dbReference type="InterPro" id="IPR016181">
    <property type="entry name" value="Acyl_CoA_acyltransferase"/>
</dbReference>
<dbReference type="EMBL" id="BAEN01000076">
    <property type="protein sequence ID" value="GAC16926.1"/>
    <property type="molecule type" value="Genomic_DNA"/>
</dbReference>
<gene>
    <name evidence="2" type="ORF">GLIP_4315</name>
</gene>
<dbReference type="PANTHER" id="PTHR43792:SF1">
    <property type="entry name" value="N-ACETYLTRANSFERASE DOMAIN-CONTAINING PROTEIN"/>
    <property type="match status" value="1"/>
</dbReference>
<dbReference type="Pfam" id="PF13302">
    <property type="entry name" value="Acetyltransf_3"/>
    <property type="match status" value="1"/>
</dbReference>
<dbReference type="AlphaFoldDB" id="K6XZ49"/>
<protein>
    <recommendedName>
        <fullName evidence="1">N-acetyltransferase domain-containing protein</fullName>
    </recommendedName>
</protein>
<dbReference type="PANTHER" id="PTHR43792">
    <property type="entry name" value="GNAT FAMILY, PUTATIVE (AFU_ORTHOLOGUE AFUA_3G00765)-RELATED-RELATED"/>
    <property type="match status" value="1"/>
</dbReference>
<dbReference type="InterPro" id="IPR000182">
    <property type="entry name" value="GNAT_dom"/>
</dbReference>
<reference evidence="2 3" key="1">
    <citation type="journal article" date="2017" name="Antonie Van Leeuwenhoek">
        <title>Rhizobium rhizosphaerae sp. nov., a novel species isolated from rice rhizosphere.</title>
        <authorList>
            <person name="Zhao J.J."/>
            <person name="Zhang J."/>
            <person name="Zhang R.J."/>
            <person name="Zhang C.W."/>
            <person name="Yin H.Q."/>
            <person name="Zhang X.X."/>
        </authorList>
    </citation>
    <scope>NUCLEOTIDE SEQUENCE [LARGE SCALE GENOMIC DNA]</scope>
    <source>
        <strain evidence="2 3">E3</strain>
    </source>
</reference>
<dbReference type="SUPFAM" id="SSF55729">
    <property type="entry name" value="Acyl-CoA N-acyltransferases (Nat)"/>
    <property type="match status" value="1"/>
</dbReference>
<dbReference type="STRING" id="1127673.GLIP_4315"/>
<dbReference type="Gene3D" id="3.40.630.30">
    <property type="match status" value="1"/>
</dbReference>
<keyword evidence="3" id="KW-1185">Reference proteome</keyword>
<comment type="caution">
    <text evidence="2">The sequence shown here is derived from an EMBL/GenBank/DDBJ whole genome shotgun (WGS) entry which is preliminary data.</text>
</comment>
<dbReference type="Proteomes" id="UP000006334">
    <property type="component" value="Unassembled WGS sequence"/>
</dbReference>
<dbReference type="GO" id="GO:0016747">
    <property type="term" value="F:acyltransferase activity, transferring groups other than amino-acyl groups"/>
    <property type="evidence" value="ECO:0007669"/>
    <property type="project" value="InterPro"/>
</dbReference>
<dbReference type="InterPro" id="IPR051531">
    <property type="entry name" value="N-acetyltransferase"/>
</dbReference>
<sequence length="172" mass="19729">MSCTGTLVAQTERLNIRKVTTAEAFFILELVNDPDWIRHIGDRDIHNQADARRFIEDGPFVSYQKNGFGLYVFCDNRKNRPMGVCGMLQRTFLDAPDIGYAILPAYRRKGFTFEACQGVLQADCQRLGLKKVHAIISKENTQSINLIERLGFTFTKVIQHQQTDTLLYSFFK</sequence>
<dbReference type="RefSeq" id="WP_008846728.1">
    <property type="nucleotide sequence ID" value="NZ_BAEN01000076.1"/>
</dbReference>
<dbReference type="PROSITE" id="PS51186">
    <property type="entry name" value="GNAT"/>
    <property type="match status" value="1"/>
</dbReference>